<organism evidence="4 5">
    <name type="scientific">Longispora fulva</name>
    <dbReference type="NCBI Taxonomy" id="619741"/>
    <lineage>
        <taxon>Bacteria</taxon>
        <taxon>Bacillati</taxon>
        <taxon>Actinomycetota</taxon>
        <taxon>Actinomycetes</taxon>
        <taxon>Micromonosporales</taxon>
        <taxon>Micromonosporaceae</taxon>
        <taxon>Longispora</taxon>
    </lineage>
</organism>
<dbReference type="InterPro" id="IPR039424">
    <property type="entry name" value="SBP_5"/>
</dbReference>
<dbReference type="PROSITE" id="PS51257">
    <property type="entry name" value="PROKAR_LIPOPROTEIN"/>
    <property type="match status" value="1"/>
</dbReference>
<dbReference type="Gene3D" id="3.40.190.10">
    <property type="entry name" value="Periplasmic binding protein-like II"/>
    <property type="match status" value="1"/>
</dbReference>
<dbReference type="GO" id="GO:0015833">
    <property type="term" value="P:peptide transport"/>
    <property type="evidence" value="ECO:0007669"/>
    <property type="project" value="TreeGrafter"/>
</dbReference>
<dbReference type="GO" id="GO:0042597">
    <property type="term" value="C:periplasmic space"/>
    <property type="evidence" value="ECO:0007669"/>
    <property type="project" value="UniProtKB-ARBA"/>
</dbReference>
<dbReference type="SUPFAM" id="SSF53850">
    <property type="entry name" value="Periplasmic binding protein-like II"/>
    <property type="match status" value="1"/>
</dbReference>
<keyword evidence="5" id="KW-1185">Reference proteome</keyword>
<dbReference type="EMBL" id="JADOUF010000001">
    <property type="protein sequence ID" value="MBG6137043.1"/>
    <property type="molecule type" value="Genomic_DNA"/>
</dbReference>
<evidence type="ECO:0000313" key="5">
    <source>
        <dbReference type="Proteomes" id="UP000622552"/>
    </source>
</evidence>
<dbReference type="CDD" id="cd00995">
    <property type="entry name" value="PBP2_NikA_DppA_OppA_like"/>
    <property type="match status" value="1"/>
</dbReference>
<evidence type="ECO:0000256" key="1">
    <source>
        <dbReference type="ARBA" id="ARBA00022729"/>
    </source>
</evidence>
<dbReference type="Gene3D" id="3.10.105.10">
    <property type="entry name" value="Dipeptide-binding Protein, Domain 3"/>
    <property type="match status" value="1"/>
</dbReference>
<feature type="signal peptide" evidence="2">
    <location>
        <begin position="1"/>
        <end position="20"/>
    </location>
</feature>
<protein>
    <submittedName>
        <fullName evidence="4">Peptide/nickel transport system substrate-binding protein</fullName>
    </submittedName>
</protein>
<dbReference type="InterPro" id="IPR000914">
    <property type="entry name" value="SBP_5_dom"/>
</dbReference>
<evidence type="ECO:0000313" key="4">
    <source>
        <dbReference type="EMBL" id="MBG6137043.1"/>
    </source>
</evidence>
<dbReference type="PANTHER" id="PTHR30290:SF38">
    <property type="entry name" value="D,D-DIPEPTIDE-BINDING PERIPLASMIC PROTEIN DDPA-RELATED"/>
    <property type="match status" value="1"/>
</dbReference>
<evidence type="ECO:0000256" key="2">
    <source>
        <dbReference type="SAM" id="SignalP"/>
    </source>
</evidence>
<keyword evidence="1 2" id="KW-0732">Signal</keyword>
<dbReference type="RefSeq" id="WP_197003951.1">
    <property type="nucleotide sequence ID" value="NZ_BONS01000022.1"/>
</dbReference>
<dbReference type="GO" id="GO:1904680">
    <property type="term" value="F:peptide transmembrane transporter activity"/>
    <property type="evidence" value="ECO:0007669"/>
    <property type="project" value="TreeGrafter"/>
</dbReference>
<proteinExistence type="predicted"/>
<evidence type="ECO:0000259" key="3">
    <source>
        <dbReference type="Pfam" id="PF00496"/>
    </source>
</evidence>
<feature type="chain" id="PRO_5038689103" evidence="2">
    <location>
        <begin position="21"/>
        <end position="533"/>
    </location>
</feature>
<dbReference type="Proteomes" id="UP000622552">
    <property type="component" value="Unassembled WGS sequence"/>
</dbReference>
<reference evidence="4" key="1">
    <citation type="submission" date="2020-11" db="EMBL/GenBank/DDBJ databases">
        <title>Sequencing the genomes of 1000 actinobacteria strains.</title>
        <authorList>
            <person name="Klenk H.-P."/>
        </authorList>
    </citation>
    <scope>NUCLEOTIDE SEQUENCE</scope>
    <source>
        <strain evidence="4">DSM 45356</strain>
    </source>
</reference>
<feature type="domain" description="Solute-binding protein family 5" evidence="3">
    <location>
        <begin position="85"/>
        <end position="449"/>
    </location>
</feature>
<dbReference type="AlphaFoldDB" id="A0A8J7GAY7"/>
<dbReference type="Pfam" id="PF00496">
    <property type="entry name" value="SBP_bac_5"/>
    <property type="match status" value="1"/>
</dbReference>
<name>A0A8J7GAY7_9ACTN</name>
<dbReference type="InterPro" id="IPR030678">
    <property type="entry name" value="Peptide/Ni-bd"/>
</dbReference>
<comment type="caution">
    <text evidence="4">The sequence shown here is derived from an EMBL/GenBank/DDBJ whole genome shotgun (WGS) entry which is preliminary data.</text>
</comment>
<dbReference type="PIRSF" id="PIRSF002741">
    <property type="entry name" value="MppA"/>
    <property type="match status" value="1"/>
</dbReference>
<dbReference type="PANTHER" id="PTHR30290">
    <property type="entry name" value="PERIPLASMIC BINDING COMPONENT OF ABC TRANSPORTER"/>
    <property type="match status" value="1"/>
</dbReference>
<accession>A0A8J7GAY7</accession>
<sequence>MRTRLLAGVVAAALATAACTSPPAGHTSYKLSAVTPEAKGEIASFSWSLYAEPPTLDYAYAFDYAQNMIVSNVCESLMRWTPALTVEPGLASAAANPDPLTWVYTIRPGVKFHDGGTMTATDVAYSLNRHLDPDVGSFWSSEFTNVASITETGPLQVTVKLKQADSQFPLAMANSAGTVAHATTVKAQGKDYGTGSGLGCTGPFTLGPWTKGQSIQLDRFDNYWGARAKAGSVVFKFLTDPAARANAMLAGEVDGGYLVSPESYARLSSSGKGTLYFGKSLTTINLNVVNLKGTLGDVRVRRALMLALDREGFIRTGLQGVGTVTSAAAPRDAWAGLPQPAVDAAYAGMPGSGRDLTQAKQLVKDAGATGKKVVIATSAIGADVSLLATAAQSAGTAIGLDVELKTIAPDAFTALFSDPKAREGLDAFPETYYLSKTDPLAMYKMFRTGDFENYGGYSDPAYDTLLDQAVAEYDPAKRAALSARLQQIATGQLLWIPVAEWPTSVFLNKRITGAPTSICYMYYPWAAQVGASG</sequence>
<gene>
    <name evidence="4" type="ORF">IW245_003237</name>
</gene>
<dbReference type="Gene3D" id="3.90.76.10">
    <property type="entry name" value="Dipeptide-binding Protein, Domain 1"/>
    <property type="match status" value="1"/>
</dbReference>
<dbReference type="GO" id="GO:0043190">
    <property type="term" value="C:ATP-binding cassette (ABC) transporter complex"/>
    <property type="evidence" value="ECO:0007669"/>
    <property type="project" value="InterPro"/>
</dbReference>